<gene>
    <name evidence="1" type="ORF">Ahy_A04g020742</name>
</gene>
<keyword evidence="2" id="KW-1185">Reference proteome</keyword>
<accession>A0A445DIH8</accession>
<dbReference type="Proteomes" id="UP000289738">
    <property type="component" value="Chromosome A04"/>
</dbReference>
<dbReference type="AlphaFoldDB" id="A0A445DIH8"/>
<proteinExistence type="predicted"/>
<organism evidence="1 2">
    <name type="scientific">Arachis hypogaea</name>
    <name type="common">Peanut</name>
    <dbReference type="NCBI Taxonomy" id="3818"/>
    <lineage>
        <taxon>Eukaryota</taxon>
        <taxon>Viridiplantae</taxon>
        <taxon>Streptophyta</taxon>
        <taxon>Embryophyta</taxon>
        <taxon>Tracheophyta</taxon>
        <taxon>Spermatophyta</taxon>
        <taxon>Magnoliopsida</taxon>
        <taxon>eudicotyledons</taxon>
        <taxon>Gunneridae</taxon>
        <taxon>Pentapetalae</taxon>
        <taxon>rosids</taxon>
        <taxon>fabids</taxon>
        <taxon>Fabales</taxon>
        <taxon>Fabaceae</taxon>
        <taxon>Papilionoideae</taxon>
        <taxon>50 kb inversion clade</taxon>
        <taxon>dalbergioids sensu lato</taxon>
        <taxon>Dalbergieae</taxon>
        <taxon>Pterocarpus clade</taxon>
        <taxon>Arachis</taxon>
    </lineage>
</organism>
<evidence type="ECO:0000313" key="1">
    <source>
        <dbReference type="EMBL" id="RYR62969.1"/>
    </source>
</evidence>
<dbReference type="EMBL" id="SDMP01000004">
    <property type="protein sequence ID" value="RYR62969.1"/>
    <property type="molecule type" value="Genomic_DNA"/>
</dbReference>
<reference evidence="1 2" key="1">
    <citation type="submission" date="2019-01" db="EMBL/GenBank/DDBJ databases">
        <title>Sequencing of cultivated peanut Arachis hypogaea provides insights into genome evolution and oil improvement.</title>
        <authorList>
            <person name="Chen X."/>
        </authorList>
    </citation>
    <scope>NUCLEOTIDE SEQUENCE [LARGE SCALE GENOMIC DNA]</scope>
    <source>
        <strain evidence="2">cv. Fuhuasheng</strain>
        <tissue evidence="1">Leaves</tissue>
    </source>
</reference>
<name>A0A445DIH8_ARAHY</name>
<protein>
    <submittedName>
        <fullName evidence="1">Uncharacterized protein</fullName>
    </submittedName>
</protein>
<comment type="caution">
    <text evidence="1">The sequence shown here is derived from an EMBL/GenBank/DDBJ whole genome shotgun (WGS) entry which is preliminary data.</text>
</comment>
<evidence type="ECO:0000313" key="2">
    <source>
        <dbReference type="Proteomes" id="UP000289738"/>
    </source>
</evidence>
<sequence length="92" mass="11090">MSLTHHWLLSVTFPTQLFFHHSFIPTQLFFRHNSMKKMKSRREKEKNGPRPHLYLESSSAIQTATLVKERQERKTRWRCEYSPRSTAAERET</sequence>